<keyword evidence="3" id="KW-1185">Reference proteome</keyword>
<dbReference type="InterPro" id="IPR028994">
    <property type="entry name" value="Integrin_alpha_N"/>
</dbReference>
<evidence type="ECO:0000313" key="2">
    <source>
        <dbReference type="EMBL" id="EAZ89567.1"/>
    </source>
</evidence>
<dbReference type="GO" id="GO:0016787">
    <property type="term" value="F:hydrolase activity"/>
    <property type="evidence" value="ECO:0007669"/>
    <property type="project" value="UniProtKB-KW"/>
</dbReference>
<gene>
    <name evidence="2" type="ORF">CY0110_08371</name>
</gene>
<feature type="region of interest" description="Disordered" evidence="1">
    <location>
        <begin position="520"/>
        <end position="549"/>
    </location>
</feature>
<dbReference type="eggNOG" id="COG2931">
    <property type="taxonomic scope" value="Bacteria"/>
</dbReference>
<proteinExistence type="predicted"/>
<sequence length="681" mass="74249">MNNYLESGENSSFSPELKQALSSFNDEYNLSAFTHTNQQGANLAEINSLAEKIAFFEQMLGESTNQETKLNQAKDIAQDALTEFASHEGFSDAFTVAFGDSYNQAIADSIAQQWAKDDFGLFPEIEVLSAEDMGDANGAFATSTGKIYVSEDFLLNNSLSDIVSVILEETGHYVDYQINVTDAVGDEGEIFAHLVQGDVLSDGELASLQSENDWGVINIGGVDVLVEQNLDLTALHETGSNFEFEMTDWNRDGRADLVAIKKSSTGTRSTEVHIFSGATNFKSALLNTGTALHETGSNFEFEMTDWNRDGFSDLVAIKKSSTGTRSTEVHIFSGATNFKSALLNTGTALHETGSNFEFEMTDWNRDGFSDLVAIKKSSTGTRSTEVHIFSGATNFKSALLNTGTALHETGSNFEFEMTDWNRDGRADLVAIKKSSTGTRSTEVHIFSGATNFKSALLNTGTALHETGSNFEFEMTDWNRDGRADLVAIKKSSTGTRSTEVHIFSGATNFKSALLHTGTALHETGDRGTPSPTPQPPSLPTPEPSPALMTTSSNLTRLLNGEFDGQYIEADGGYRYQCVDLVKDMTDTEKINTSYWKRGENVIQNRNVAVGSAIAIFDSNGNYNHRHTAIFAGYDTQNGVFGFWAWSQNYPTGSPVTKHFISINGNAASNADADQYYLIKPI</sequence>
<keyword evidence="2" id="KW-0378">Hydrolase</keyword>
<comment type="caution">
    <text evidence="2">The sequence shown here is derived from an EMBL/GenBank/DDBJ whole genome shotgun (WGS) entry which is preliminary data.</text>
</comment>
<dbReference type="NCBIfam" id="NF033857">
    <property type="entry name" value="BPSL0067_fam"/>
    <property type="match status" value="1"/>
</dbReference>
<dbReference type="RefSeq" id="WP_008277306.1">
    <property type="nucleotide sequence ID" value="NZ_AAXW01000041.1"/>
</dbReference>
<evidence type="ECO:0000313" key="3">
    <source>
        <dbReference type="Proteomes" id="UP000003781"/>
    </source>
</evidence>
<dbReference type="AlphaFoldDB" id="A3IV98"/>
<dbReference type="Gene3D" id="2.130.10.130">
    <property type="entry name" value="Integrin alpha, N-terminal"/>
    <property type="match status" value="2"/>
</dbReference>
<dbReference type="InterPro" id="IPR047746">
    <property type="entry name" value="Dae2/Tae2-like"/>
</dbReference>
<name>A3IV98_9CHRO</name>
<keyword evidence="2" id="KW-0401">Integrin</keyword>
<dbReference type="SUPFAM" id="SSF69318">
    <property type="entry name" value="Integrin alpha N-terminal domain"/>
    <property type="match status" value="1"/>
</dbReference>
<feature type="compositionally biased region" description="Pro residues" evidence="1">
    <location>
        <begin position="530"/>
        <end position="544"/>
    </location>
</feature>
<dbReference type="GO" id="GO:0007229">
    <property type="term" value="P:integrin-mediated signaling pathway"/>
    <property type="evidence" value="ECO:0007669"/>
    <property type="project" value="UniProtKB-KW"/>
</dbReference>
<dbReference type="EMBL" id="AAXW01000041">
    <property type="protein sequence ID" value="EAZ89567.1"/>
    <property type="molecule type" value="Genomic_DNA"/>
</dbReference>
<dbReference type="Proteomes" id="UP000003781">
    <property type="component" value="Unassembled WGS sequence"/>
</dbReference>
<organism evidence="2 3">
    <name type="scientific">Crocosphaera chwakensis CCY0110</name>
    <dbReference type="NCBI Taxonomy" id="391612"/>
    <lineage>
        <taxon>Bacteria</taxon>
        <taxon>Bacillati</taxon>
        <taxon>Cyanobacteriota</taxon>
        <taxon>Cyanophyceae</taxon>
        <taxon>Oscillatoriophycideae</taxon>
        <taxon>Chroococcales</taxon>
        <taxon>Aphanothecaceae</taxon>
        <taxon>Crocosphaera</taxon>
        <taxon>Crocosphaera chwakensis</taxon>
    </lineage>
</organism>
<evidence type="ECO:0000256" key="1">
    <source>
        <dbReference type="SAM" id="MobiDB-lite"/>
    </source>
</evidence>
<reference evidence="2 3" key="1">
    <citation type="submission" date="2007-03" db="EMBL/GenBank/DDBJ databases">
        <authorList>
            <person name="Stal L."/>
            <person name="Ferriera S."/>
            <person name="Johnson J."/>
            <person name="Kravitz S."/>
            <person name="Beeson K."/>
            <person name="Sutton G."/>
            <person name="Rogers Y.-H."/>
            <person name="Friedman R."/>
            <person name="Frazier M."/>
            <person name="Venter J.C."/>
        </authorList>
    </citation>
    <scope>NUCLEOTIDE SEQUENCE [LARGE SCALE GENOMIC DNA]</scope>
    <source>
        <strain evidence="2 3">CCY0110</strain>
    </source>
</reference>
<dbReference type="eggNOG" id="COG3772">
    <property type="taxonomic scope" value="Bacteria"/>
</dbReference>
<dbReference type="OrthoDB" id="427753at2"/>
<accession>A3IV98</accession>
<protein>
    <submittedName>
        <fullName evidence="2">Integrin-like repeats domain fused to lysozyme, LYCV glycosyl hydrolase</fullName>
    </submittedName>
</protein>